<feature type="region of interest" description="Disordered" evidence="1">
    <location>
        <begin position="86"/>
        <end position="126"/>
    </location>
</feature>
<reference evidence="2 3" key="1">
    <citation type="submission" date="2013-05" db="EMBL/GenBank/DDBJ databases">
        <title>Draft genome of the parasitic nematode Anyclostoma ceylanicum.</title>
        <authorList>
            <person name="Mitreva M."/>
        </authorList>
    </citation>
    <scope>NUCLEOTIDE SEQUENCE [LARGE SCALE GENOMIC DNA]</scope>
</reference>
<keyword evidence="3" id="KW-1185">Reference proteome</keyword>
<evidence type="ECO:0000313" key="2">
    <source>
        <dbReference type="EMBL" id="EPB70130.1"/>
    </source>
</evidence>
<protein>
    <recommendedName>
        <fullName evidence="4">MULE transposase domain-containing protein</fullName>
    </recommendedName>
</protein>
<feature type="compositionally biased region" description="Basic and acidic residues" evidence="1">
    <location>
        <begin position="86"/>
        <end position="95"/>
    </location>
</feature>
<organism evidence="2 3">
    <name type="scientific">Ancylostoma ceylanicum</name>
    <dbReference type="NCBI Taxonomy" id="53326"/>
    <lineage>
        <taxon>Eukaryota</taxon>
        <taxon>Metazoa</taxon>
        <taxon>Ecdysozoa</taxon>
        <taxon>Nematoda</taxon>
        <taxon>Chromadorea</taxon>
        <taxon>Rhabditida</taxon>
        <taxon>Rhabditina</taxon>
        <taxon>Rhabditomorpha</taxon>
        <taxon>Strongyloidea</taxon>
        <taxon>Ancylostomatidae</taxon>
        <taxon>Ancylostomatinae</taxon>
        <taxon>Ancylostoma</taxon>
    </lineage>
</organism>
<proteinExistence type="predicted"/>
<evidence type="ECO:0008006" key="4">
    <source>
        <dbReference type="Google" id="ProtNLM"/>
    </source>
</evidence>
<dbReference type="EMBL" id="KE125221">
    <property type="protein sequence ID" value="EPB70130.1"/>
    <property type="molecule type" value="Genomic_DNA"/>
</dbReference>
<dbReference type="AlphaFoldDB" id="A0A0D6LDF6"/>
<sequence length="126" mass="14195">MVEVEHGQTFPLLFAFLPDGTIETYTSMFRWIWQQIGTGREKIQGMDSAILMDFEMAAMNAVRAEWGKDVLGCLFHFGNAIQRNRDKHGLREAAKKKPKAAGVADVTRGPPRSFRHPDSTTTANRD</sequence>
<evidence type="ECO:0000313" key="3">
    <source>
        <dbReference type="Proteomes" id="UP000054495"/>
    </source>
</evidence>
<evidence type="ECO:0000256" key="1">
    <source>
        <dbReference type="SAM" id="MobiDB-lite"/>
    </source>
</evidence>
<accession>A0A0D6LDF6</accession>
<name>A0A0D6LDF6_9BILA</name>
<dbReference type="Proteomes" id="UP000054495">
    <property type="component" value="Unassembled WGS sequence"/>
</dbReference>
<gene>
    <name evidence="2" type="ORF">ANCCEY_10776</name>
</gene>